<accession>A0A9P6C6A7</accession>
<feature type="region of interest" description="Disordered" evidence="4">
    <location>
        <begin position="346"/>
        <end position="369"/>
    </location>
</feature>
<dbReference type="Proteomes" id="UP000807342">
    <property type="component" value="Unassembled WGS sequence"/>
</dbReference>
<dbReference type="SUPFAM" id="SSF46785">
    <property type="entry name" value="Winged helix' DNA-binding domain"/>
    <property type="match status" value="1"/>
</dbReference>
<dbReference type="InterPro" id="IPR036390">
    <property type="entry name" value="WH_DNA-bd_sf"/>
</dbReference>
<evidence type="ECO:0000259" key="5">
    <source>
        <dbReference type="Pfam" id="PF04824"/>
    </source>
</evidence>
<proteinExistence type="inferred from homology"/>
<feature type="compositionally biased region" description="Basic and acidic residues" evidence="4">
    <location>
        <begin position="153"/>
        <end position="162"/>
    </location>
</feature>
<feature type="region of interest" description="Disordered" evidence="4">
    <location>
        <begin position="456"/>
        <end position="493"/>
    </location>
</feature>
<dbReference type="InterPro" id="IPR006910">
    <property type="entry name" value="Rad21_Rec8_N"/>
</dbReference>
<comment type="similarity">
    <text evidence="2">Belongs to the rad21 family.</text>
</comment>
<dbReference type="GO" id="GO:1990414">
    <property type="term" value="P:replication-born double-strand break repair via sister chromatid exchange"/>
    <property type="evidence" value="ECO:0007669"/>
    <property type="project" value="TreeGrafter"/>
</dbReference>
<dbReference type="AlphaFoldDB" id="A0A9P6C6A7"/>
<feature type="region of interest" description="Disordered" evidence="4">
    <location>
        <begin position="280"/>
        <end position="324"/>
    </location>
</feature>
<organism evidence="7 8">
    <name type="scientific">Macrolepiota fuliginosa MF-IS2</name>
    <dbReference type="NCBI Taxonomy" id="1400762"/>
    <lineage>
        <taxon>Eukaryota</taxon>
        <taxon>Fungi</taxon>
        <taxon>Dikarya</taxon>
        <taxon>Basidiomycota</taxon>
        <taxon>Agaricomycotina</taxon>
        <taxon>Agaricomycetes</taxon>
        <taxon>Agaricomycetidae</taxon>
        <taxon>Agaricales</taxon>
        <taxon>Agaricineae</taxon>
        <taxon>Agaricaceae</taxon>
        <taxon>Macrolepiota</taxon>
    </lineage>
</organism>
<dbReference type="OrthoDB" id="10071381at2759"/>
<reference evidence="7" key="1">
    <citation type="submission" date="2020-11" db="EMBL/GenBank/DDBJ databases">
        <authorList>
            <consortium name="DOE Joint Genome Institute"/>
            <person name="Ahrendt S."/>
            <person name="Riley R."/>
            <person name="Andreopoulos W."/>
            <person name="Labutti K."/>
            <person name="Pangilinan J."/>
            <person name="Ruiz-Duenas F.J."/>
            <person name="Barrasa J.M."/>
            <person name="Sanchez-Garcia M."/>
            <person name="Camarero S."/>
            <person name="Miyauchi S."/>
            <person name="Serrano A."/>
            <person name="Linde D."/>
            <person name="Babiker R."/>
            <person name="Drula E."/>
            <person name="Ayuso-Fernandez I."/>
            <person name="Pacheco R."/>
            <person name="Padilla G."/>
            <person name="Ferreira P."/>
            <person name="Barriuso J."/>
            <person name="Kellner H."/>
            <person name="Castanera R."/>
            <person name="Alfaro M."/>
            <person name="Ramirez L."/>
            <person name="Pisabarro A.G."/>
            <person name="Kuo A."/>
            <person name="Tritt A."/>
            <person name="Lipzen A."/>
            <person name="He G."/>
            <person name="Yan M."/>
            <person name="Ng V."/>
            <person name="Cullen D."/>
            <person name="Martin F."/>
            <person name="Rosso M.-N."/>
            <person name="Henrissat B."/>
            <person name="Hibbett D."/>
            <person name="Martinez A.T."/>
            <person name="Grigoriev I.V."/>
        </authorList>
    </citation>
    <scope>NUCLEOTIDE SEQUENCE</scope>
    <source>
        <strain evidence="7">MF-IS2</strain>
    </source>
</reference>
<dbReference type="InterPro" id="IPR006909">
    <property type="entry name" value="Rad21/Rec8_C_eu"/>
</dbReference>
<dbReference type="GO" id="GO:0005634">
    <property type="term" value="C:nucleus"/>
    <property type="evidence" value="ECO:0007669"/>
    <property type="project" value="UniProtKB-SubCell"/>
</dbReference>
<feature type="domain" description="Rad21/Rec8-like protein C-terminal eukaryotic" evidence="5">
    <location>
        <begin position="685"/>
        <end position="729"/>
    </location>
</feature>
<gene>
    <name evidence="7" type="ORF">P691DRAFT_771123</name>
</gene>
<dbReference type="GO" id="GO:0008278">
    <property type="term" value="C:cohesin complex"/>
    <property type="evidence" value="ECO:0007669"/>
    <property type="project" value="InterPro"/>
</dbReference>
<dbReference type="PANTHER" id="PTHR12585:SF69">
    <property type="entry name" value="FI11703P"/>
    <property type="match status" value="1"/>
</dbReference>
<feature type="region of interest" description="Disordered" evidence="4">
    <location>
        <begin position="148"/>
        <end position="174"/>
    </location>
</feature>
<dbReference type="InterPro" id="IPR039781">
    <property type="entry name" value="Rad21/Rec8-like"/>
</dbReference>
<evidence type="ECO:0000256" key="1">
    <source>
        <dbReference type="ARBA" id="ARBA00004123"/>
    </source>
</evidence>
<evidence type="ECO:0000256" key="3">
    <source>
        <dbReference type="ARBA" id="ARBA00023242"/>
    </source>
</evidence>
<dbReference type="Pfam" id="PF04824">
    <property type="entry name" value="Rad21_Rec8"/>
    <property type="match status" value="1"/>
</dbReference>
<dbReference type="GO" id="GO:0007062">
    <property type="term" value="P:sister chromatid cohesion"/>
    <property type="evidence" value="ECO:0007669"/>
    <property type="project" value="InterPro"/>
</dbReference>
<sequence>MFFTPELLSRRDSGFGLLWLAATLGSKSMFKKLPKRSVMTADIAQLCDLIAEPAEPLALRLSSNLMYGAVRVYKVKQEIFMTDVNSCVVSLKKMLQDIHQQAVADNDLLLAQPIARPHTVTVQKDPGTRHALMIDVLFSGWDEDANEEELATGDDREFDPKAGKKKKDRAKPAKESMMEAARKEMHTLNEHHDHLLFGSLEKSVEGGLDSRSGGIDISSSQMDGGFIFEDNFLGPSDGFDLAGGLCDELAKELGWEINETQPDVLNHAMDLDVPATEFGASMNFNFEPPETRDEFAASTPRKSPHKRNDKENAQPTPGEDNNQANSVASFAREFLSQDQIDAGADIERQPLADMTGDNQQTGKPERKRKRARLLLDARTELTDEELKIARAKYLESQKELRKELEQKKLEKNAGKMIEDLIWRAPRGISAKPLVRFWQNNFKVQVQARTNNIDIHLDREPPRKRIRKEKVQATTDEAENVPSSPPPLGFEPQSLGADFNVDQGLHVELFYDHDAGEIQRRSSEEPGQGRQRSRTGSIARGSQFGIEIEPKDSFGSQKSVFPWDNAGASSSANGHMFSDQVDIAQADIRLRSSPLSRRESPLLRKSRSGSILAGINGLSTAGVNSSQLFGEDNLVDDASGVGDVREDMEDSQRSEVALVTLEKNSFNFLEYAKMQHQANPGEDLKFATVVPNVSSTRHVAAAAFYHCLVLATKNLVSLKQKESYGPIAISII</sequence>
<evidence type="ECO:0000256" key="4">
    <source>
        <dbReference type="SAM" id="MobiDB-lite"/>
    </source>
</evidence>
<comment type="subcellular location">
    <subcellularLocation>
        <location evidence="1">Nucleus</location>
    </subcellularLocation>
</comment>
<dbReference type="Pfam" id="PF04825">
    <property type="entry name" value="Rad21_Rec8_N"/>
    <property type="match status" value="1"/>
</dbReference>
<dbReference type="GO" id="GO:0003682">
    <property type="term" value="F:chromatin binding"/>
    <property type="evidence" value="ECO:0007669"/>
    <property type="project" value="TreeGrafter"/>
</dbReference>
<evidence type="ECO:0000313" key="7">
    <source>
        <dbReference type="EMBL" id="KAF9453831.1"/>
    </source>
</evidence>
<feature type="compositionally biased region" description="Polar residues" evidence="4">
    <location>
        <begin position="313"/>
        <end position="324"/>
    </location>
</feature>
<dbReference type="PANTHER" id="PTHR12585">
    <property type="entry name" value="SCC1 / RAD21 FAMILY MEMBER"/>
    <property type="match status" value="1"/>
</dbReference>
<dbReference type="EMBL" id="MU151058">
    <property type="protein sequence ID" value="KAF9453831.1"/>
    <property type="molecule type" value="Genomic_DNA"/>
</dbReference>
<dbReference type="Gene3D" id="1.10.10.580">
    <property type="entry name" value="Structural maintenance of chromosome 1. Chain E"/>
    <property type="match status" value="1"/>
</dbReference>
<comment type="caution">
    <text evidence="7">The sequence shown here is derived from an EMBL/GenBank/DDBJ whole genome shotgun (WGS) entry which is preliminary data.</text>
</comment>
<protein>
    <recommendedName>
        <fullName evidence="9">Rad21/Rec8-like protein N-terminal domain-containing protein</fullName>
    </recommendedName>
</protein>
<evidence type="ECO:0000256" key="2">
    <source>
        <dbReference type="ARBA" id="ARBA00009870"/>
    </source>
</evidence>
<dbReference type="InterPro" id="IPR023093">
    <property type="entry name" value="ScpA-like_C"/>
</dbReference>
<keyword evidence="8" id="KW-1185">Reference proteome</keyword>
<name>A0A9P6C6A7_9AGAR</name>
<evidence type="ECO:0008006" key="9">
    <source>
        <dbReference type="Google" id="ProtNLM"/>
    </source>
</evidence>
<evidence type="ECO:0000259" key="6">
    <source>
        <dbReference type="Pfam" id="PF04825"/>
    </source>
</evidence>
<keyword evidence="3" id="KW-0539">Nucleus</keyword>
<feature type="region of interest" description="Disordered" evidence="4">
    <location>
        <begin position="515"/>
        <end position="554"/>
    </location>
</feature>
<evidence type="ECO:0000313" key="8">
    <source>
        <dbReference type="Proteomes" id="UP000807342"/>
    </source>
</evidence>
<feature type="domain" description="Rad21/Rec8-like protein N-terminal" evidence="6">
    <location>
        <begin position="1"/>
        <end position="99"/>
    </location>
</feature>